<dbReference type="PROSITE" id="PS51722">
    <property type="entry name" value="G_TR_2"/>
    <property type="match status" value="1"/>
</dbReference>
<dbReference type="CDD" id="cd04165">
    <property type="entry name" value="GTPBP1_like"/>
    <property type="match status" value="1"/>
</dbReference>
<organism evidence="10 11">
    <name type="scientific">Drosophila navojoa</name>
    <name type="common">Fruit fly</name>
    <dbReference type="NCBI Taxonomy" id="7232"/>
    <lineage>
        <taxon>Eukaryota</taxon>
        <taxon>Metazoa</taxon>
        <taxon>Ecdysozoa</taxon>
        <taxon>Arthropoda</taxon>
        <taxon>Hexapoda</taxon>
        <taxon>Insecta</taxon>
        <taxon>Pterygota</taxon>
        <taxon>Neoptera</taxon>
        <taxon>Endopterygota</taxon>
        <taxon>Diptera</taxon>
        <taxon>Brachycera</taxon>
        <taxon>Muscomorpha</taxon>
        <taxon>Ephydroidea</taxon>
        <taxon>Drosophilidae</taxon>
        <taxon>Drosophila</taxon>
    </lineage>
</organism>
<dbReference type="CDD" id="cd03708">
    <property type="entry name" value="GTPBP_III"/>
    <property type="match status" value="1"/>
</dbReference>
<dbReference type="FunFam" id="3.40.50.300:FF:000091">
    <property type="entry name" value="Probable GTP-binding protein 1"/>
    <property type="match status" value="1"/>
</dbReference>
<dbReference type="InterPro" id="IPR027417">
    <property type="entry name" value="P-loop_NTPase"/>
</dbReference>
<evidence type="ECO:0000259" key="9">
    <source>
        <dbReference type="PROSITE" id="PS51722"/>
    </source>
</evidence>
<dbReference type="AlphaFoldDB" id="A0A484BMP4"/>
<dbReference type="EMBL" id="LSRL02000017">
    <property type="protein sequence ID" value="TDG50136.1"/>
    <property type="molecule type" value="Genomic_DNA"/>
</dbReference>
<dbReference type="InterPro" id="IPR000795">
    <property type="entry name" value="T_Tr_GTP-bd_dom"/>
</dbReference>
<dbReference type="OrthoDB" id="248233at2759"/>
<evidence type="ECO:0000256" key="4">
    <source>
        <dbReference type="ARBA" id="ARBA00022490"/>
    </source>
</evidence>
<feature type="domain" description="Tr-type G" evidence="9">
    <location>
        <begin position="143"/>
        <end position="371"/>
    </location>
</feature>
<evidence type="ECO:0000256" key="1">
    <source>
        <dbReference type="ARBA" id="ARBA00004496"/>
    </source>
</evidence>
<evidence type="ECO:0000256" key="7">
    <source>
        <dbReference type="ARBA" id="ARBA00025630"/>
    </source>
</evidence>
<feature type="region of interest" description="Disordered" evidence="8">
    <location>
        <begin position="552"/>
        <end position="667"/>
    </location>
</feature>
<dbReference type="SUPFAM" id="SSF52540">
    <property type="entry name" value="P-loop containing nucleoside triphosphate hydrolases"/>
    <property type="match status" value="1"/>
</dbReference>
<feature type="compositionally biased region" description="Basic and acidic residues" evidence="8">
    <location>
        <begin position="613"/>
        <end position="630"/>
    </location>
</feature>
<dbReference type="Gene3D" id="3.40.50.300">
    <property type="entry name" value="P-loop containing nucleotide triphosphate hydrolases"/>
    <property type="match status" value="1"/>
</dbReference>
<dbReference type="STRING" id="7232.A0A484BMP4"/>
<evidence type="ECO:0000313" key="10">
    <source>
        <dbReference type="EMBL" id="TDG50136.1"/>
    </source>
</evidence>
<dbReference type="InterPro" id="IPR009000">
    <property type="entry name" value="Transl_B-barrel_sf"/>
</dbReference>
<dbReference type="GO" id="GO:0005525">
    <property type="term" value="F:GTP binding"/>
    <property type="evidence" value="ECO:0007669"/>
    <property type="project" value="UniProtKB-KW"/>
</dbReference>
<accession>A0A484BMP4</accession>
<dbReference type="Proteomes" id="UP000295192">
    <property type="component" value="Unassembled WGS sequence"/>
</dbReference>
<dbReference type="SUPFAM" id="SSF50465">
    <property type="entry name" value="EF-Tu/eEF-1alpha/eIF2-gamma C-terminal domain"/>
    <property type="match status" value="1"/>
</dbReference>
<dbReference type="FunFam" id="2.40.30.10:FF:000028">
    <property type="entry name" value="GTP-binding protein 1,-like"/>
    <property type="match status" value="1"/>
</dbReference>
<dbReference type="Pfam" id="PF00009">
    <property type="entry name" value="GTP_EFTU"/>
    <property type="match status" value="1"/>
</dbReference>
<keyword evidence="11" id="KW-1185">Reference proteome</keyword>
<keyword evidence="4" id="KW-0963">Cytoplasm</keyword>
<dbReference type="InterPro" id="IPR004161">
    <property type="entry name" value="EFTu-like_2"/>
</dbReference>
<comment type="subcellular location">
    <subcellularLocation>
        <location evidence="1">Cytoplasm</location>
    </subcellularLocation>
</comment>
<dbReference type="Pfam" id="PF03144">
    <property type="entry name" value="GTP_EFTU_D2"/>
    <property type="match status" value="1"/>
</dbReference>
<evidence type="ECO:0000256" key="5">
    <source>
        <dbReference type="ARBA" id="ARBA00022741"/>
    </source>
</evidence>
<dbReference type="FunFam" id="2.40.30.10:FF:000014">
    <property type="entry name" value="Probable GTP-binding protein 1"/>
    <property type="match status" value="1"/>
</dbReference>
<comment type="similarity">
    <text evidence="2">Belongs to the TRAFAC class translation factor GTPase superfamily. Classic translation factor GTPase family. EF-Tu/EF-1A subfamily.</text>
</comment>
<dbReference type="GO" id="GO:0005737">
    <property type="term" value="C:cytoplasm"/>
    <property type="evidence" value="ECO:0007669"/>
    <property type="project" value="UniProtKB-SubCell"/>
</dbReference>
<name>A0A484BMP4_DRONA</name>
<proteinExistence type="inferred from homology"/>
<dbReference type="InterPro" id="IPR009001">
    <property type="entry name" value="Transl_elong_EF1A/Init_IF2_C"/>
</dbReference>
<gene>
    <name evidence="10" type="ORF">AWZ03_003352</name>
</gene>
<dbReference type="InterPro" id="IPR050055">
    <property type="entry name" value="EF-Tu_GTPase"/>
</dbReference>
<sequence length="667" mass="72876">MNNIQNAPALPLNVGVGIKSARSNIFTVDGVPTQQLQQLSIDYSSIRGKDVLVAPNEEQLELLKRRLLDRISDSCGETIYEIGVGEDGRDSGLTVEQFEASMRTLRQLATAIDADLVVLRERNVEKGKTAQVLIRKHIDTTDFMEIRVAVVGNVDAGKSTLLGVLTHGELDNGRGHARQRLFRHKHEIESGRTSSVGNDILGFDGVGNVVNKPDHGHLDWVKICEKSSKVITFIDLAGHERYLKTTVFGMTGHAPDFGMLMIGANAGIIGMTKEHLGLALALAVPVFVVVTKIDMCPPNVLQDNMKLLFKMLKSQGCRKVPVVVRSQDDVVLSATNFVSERLCPIFQVSNVNGDNLDLLKMFLNLLSTRMAGSENLPAEFQIDDVYSVPGVGTVVSGTCLQGTIKLNDNLMLGPNAVGTFVPITIKSIHRKRMNVERVRCGQTASFALKKIKRTYLRKGMVMVAPELKPQACWEFEGEILVLHHPTTISARYQAMVHCGSIRQTASIVRMSCDCLRTGDKARVKFRFIKQPEYIRAGQRLVFREGRTKAVGNILQPMPQAAASPYRPKPAKMQSRAHNGSSNSSNNQQQQRHNGQGSNSSASSSAAGQGCSKDNGEDNSKQSGERREGSRRGGKRKRNNRPPLNSSAVAPVNGGTSSLDAVPEATQN</sequence>
<evidence type="ECO:0000256" key="2">
    <source>
        <dbReference type="ARBA" id="ARBA00007249"/>
    </source>
</evidence>
<dbReference type="PANTHER" id="PTHR43721">
    <property type="entry name" value="ELONGATION FACTOR TU-RELATED"/>
    <property type="match status" value="1"/>
</dbReference>
<evidence type="ECO:0000256" key="6">
    <source>
        <dbReference type="ARBA" id="ARBA00023134"/>
    </source>
</evidence>
<dbReference type="CDD" id="cd03694">
    <property type="entry name" value="GTPBP_II"/>
    <property type="match status" value="1"/>
</dbReference>
<keyword evidence="6" id="KW-0342">GTP-binding</keyword>
<evidence type="ECO:0000256" key="8">
    <source>
        <dbReference type="SAM" id="MobiDB-lite"/>
    </source>
</evidence>
<comment type="function">
    <text evidence="7">Promotes degradation of target mRNA species. Plays a role in the regulation of circadian mRNA stability. Binds GTP and has GTPase activity.</text>
</comment>
<protein>
    <recommendedName>
        <fullName evidence="3">GTP-binding protein 1</fullName>
    </recommendedName>
</protein>
<keyword evidence="5" id="KW-0547">Nucleotide-binding</keyword>
<reference evidence="10 11" key="1">
    <citation type="journal article" date="2019" name="J. Hered.">
        <title>An Improved Genome Assembly for Drosophila navojoa, the Basal Species in the mojavensis Cluster.</title>
        <authorList>
            <person name="Vanderlinde T."/>
            <person name="Dupim E.G."/>
            <person name="Nazario-Yepiz N.O."/>
            <person name="Carvalho A.B."/>
        </authorList>
    </citation>
    <scope>NUCLEOTIDE SEQUENCE [LARGE SCALE GENOMIC DNA]</scope>
    <source>
        <strain evidence="10">Navoj_Jal97</strain>
        <tissue evidence="10">Whole organism</tissue>
    </source>
</reference>
<dbReference type="OMA" id="FRFIQRP"/>
<dbReference type="KEGG" id="dnv:108653727"/>
<comment type="caution">
    <text evidence="10">The sequence shown here is derived from an EMBL/GenBank/DDBJ whole genome shotgun (WGS) entry which is preliminary data.</text>
</comment>
<feature type="compositionally biased region" description="Polar residues" evidence="8">
    <location>
        <begin position="641"/>
        <end position="667"/>
    </location>
</feature>
<dbReference type="InterPro" id="IPR035531">
    <property type="entry name" value="GTPBP1-like"/>
</dbReference>
<dbReference type="PANTHER" id="PTHR43721:SF9">
    <property type="entry name" value="GTP-BINDING PROTEIN 1"/>
    <property type="match status" value="1"/>
</dbReference>
<evidence type="ECO:0000256" key="3">
    <source>
        <dbReference type="ARBA" id="ARBA00015364"/>
    </source>
</evidence>
<dbReference type="GO" id="GO:0003746">
    <property type="term" value="F:translation elongation factor activity"/>
    <property type="evidence" value="ECO:0007669"/>
    <property type="project" value="TreeGrafter"/>
</dbReference>
<dbReference type="Gene3D" id="2.40.30.10">
    <property type="entry name" value="Translation factors"/>
    <property type="match status" value="2"/>
</dbReference>
<dbReference type="SUPFAM" id="SSF50447">
    <property type="entry name" value="Translation proteins"/>
    <property type="match status" value="1"/>
</dbReference>
<feature type="compositionally biased region" description="Low complexity" evidence="8">
    <location>
        <begin position="573"/>
        <end position="609"/>
    </location>
</feature>
<dbReference type="GO" id="GO:0003924">
    <property type="term" value="F:GTPase activity"/>
    <property type="evidence" value="ECO:0007669"/>
    <property type="project" value="InterPro"/>
</dbReference>
<evidence type="ECO:0000313" key="11">
    <source>
        <dbReference type="Proteomes" id="UP000295192"/>
    </source>
</evidence>